<sequence length="441" mass="50314">MRLSILLHLLFNFISIVYQIDAFSMTLHPIDSPHLQILPKNMTMQERHEIFINISRARSHHYNRGDNNASKIGINSIESHLHRPMLSGYFLTQLYFGERKPPFDPYVIVDLRSDETWIQCSDCHPCFILQKKFNVDSSPTYNRMTFDDQRCDTKLRFQGNCGFEWGHKPFKYVGYLGTDTFIFKDTNKKDIYFPNTAFGCAVRNPVMFKERHISDVGKVAGVLGLSPGTTRSFITQLDTEIHGRFSICIPKSEGDTVISFGDDAKIGKDAKKIAMYTKGVYHLYLVTFSVLHVPIGNPFYFSLDKKNHKRGFFVDPSSPTTQLNIMPFTALAAGVAVWFAQYEWIPIVTFPKTKLCYIEEPDGIEQHYPAISFSFKKARKGLAITYITFPDEIAFRKNSPLPGFCLNFEVTTGPSVLGAAQMAGKKWLFDVKGESLEFEDC</sequence>
<dbReference type="EMBL" id="JBDFQZ010000004">
    <property type="protein sequence ID" value="KAK9735333.1"/>
    <property type="molecule type" value="Genomic_DNA"/>
</dbReference>
<reference evidence="7" key="1">
    <citation type="submission" date="2024-03" db="EMBL/GenBank/DDBJ databases">
        <title>WGS assembly of Saponaria officinalis var. Norfolk2.</title>
        <authorList>
            <person name="Jenkins J."/>
            <person name="Shu S."/>
            <person name="Grimwood J."/>
            <person name="Barry K."/>
            <person name="Goodstein D."/>
            <person name="Schmutz J."/>
            <person name="Leebens-Mack J."/>
            <person name="Osbourn A."/>
        </authorList>
    </citation>
    <scope>NUCLEOTIDE SEQUENCE [LARGE SCALE GENOMIC DNA]</scope>
    <source>
        <strain evidence="7">JIC</strain>
    </source>
</reference>
<organism evidence="7 8">
    <name type="scientific">Saponaria officinalis</name>
    <name type="common">Common soapwort</name>
    <name type="synonym">Lychnis saponaria</name>
    <dbReference type="NCBI Taxonomy" id="3572"/>
    <lineage>
        <taxon>Eukaryota</taxon>
        <taxon>Viridiplantae</taxon>
        <taxon>Streptophyta</taxon>
        <taxon>Embryophyta</taxon>
        <taxon>Tracheophyta</taxon>
        <taxon>Spermatophyta</taxon>
        <taxon>Magnoliopsida</taxon>
        <taxon>eudicotyledons</taxon>
        <taxon>Gunneridae</taxon>
        <taxon>Pentapetalae</taxon>
        <taxon>Caryophyllales</taxon>
        <taxon>Caryophyllaceae</taxon>
        <taxon>Caryophylleae</taxon>
        <taxon>Saponaria</taxon>
    </lineage>
</organism>
<dbReference type="InterPro" id="IPR051708">
    <property type="entry name" value="Plant_Aspart_Prot_A1"/>
</dbReference>
<feature type="signal peptide" evidence="5">
    <location>
        <begin position="1"/>
        <end position="22"/>
    </location>
</feature>
<proteinExistence type="inferred from homology"/>
<dbReference type="AlphaFoldDB" id="A0AAW1LFQ0"/>
<keyword evidence="4" id="KW-1133">Transmembrane helix</keyword>
<comment type="similarity">
    <text evidence="1">Belongs to the peptidase A1 family.</text>
</comment>
<dbReference type="PROSITE" id="PS51767">
    <property type="entry name" value="PEPTIDASE_A1"/>
    <property type="match status" value="1"/>
</dbReference>
<dbReference type="GO" id="GO:0008233">
    <property type="term" value="F:peptidase activity"/>
    <property type="evidence" value="ECO:0007669"/>
    <property type="project" value="UniProtKB-KW"/>
</dbReference>
<feature type="transmembrane region" description="Helical" evidence="4">
    <location>
        <begin position="323"/>
        <end position="342"/>
    </location>
</feature>
<feature type="chain" id="PRO_5043777386" description="Peptidase A1 domain-containing protein" evidence="5">
    <location>
        <begin position="23"/>
        <end position="441"/>
    </location>
</feature>
<keyword evidence="8" id="KW-1185">Reference proteome</keyword>
<dbReference type="InterPro" id="IPR032799">
    <property type="entry name" value="TAXi_C"/>
</dbReference>
<dbReference type="SUPFAM" id="SSF50630">
    <property type="entry name" value="Acid proteases"/>
    <property type="match status" value="1"/>
</dbReference>
<dbReference type="Gene3D" id="2.40.70.10">
    <property type="entry name" value="Acid Proteases"/>
    <property type="match status" value="2"/>
</dbReference>
<dbReference type="Pfam" id="PF14541">
    <property type="entry name" value="TAXi_C"/>
    <property type="match status" value="1"/>
</dbReference>
<feature type="domain" description="Peptidase A1" evidence="6">
    <location>
        <begin position="90"/>
        <end position="439"/>
    </location>
</feature>
<keyword evidence="5" id="KW-0732">Signal</keyword>
<dbReference type="InterPro" id="IPR032861">
    <property type="entry name" value="TAXi_N"/>
</dbReference>
<protein>
    <recommendedName>
        <fullName evidence="6">Peptidase A1 domain-containing protein</fullName>
    </recommendedName>
</protein>
<dbReference type="GO" id="GO:0006508">
    <property type="term" value="P:proteolysis"/>
    <property type="evidence" value="ECO:0007669"/>
    <property type="project" value="UniProtKB-KW"/>
</dbReference>
<keyword evidence="2" id="KW-0645">Protease</keyword>
<dbReference type="InterPro" id="IPR021109">
    <property type="entry name" value="Peptidase_aspartic_dom_sf"/>
</dbReference>
<dbReference type="PANTHER" id="PTHR47967">
    <property type="entry name" value="OS07G0603500 PROTEIN-RELATED"/>
    <property type="match status" value="1"/>
</dbReference>
<dbReference type="PANTHER" id="PTHR47967:SF128">
    <property type="entry name" value="ASPARTIC PROTEINASE CDR1-LIKE"/>
    <property type="match status" value="1"/>
</dbReference>
<comment type="caution">
    <text evidence="7">The sequence shown here is derived from an EMBL/GenBank/DDBJ whole genome shotgun (WGS) entry which is preliminary data.</text>
</comment>
<evidence type="ECO:0000256" key="1">
    <source>
        <dbReference type="ARBA" id="ARBA00007447"/>
    </source>
</evidence>
<keyword evidence="4" id="KW-0812">Transmembrane</keyword>
<evidence type="ECO:0000256" key="5">
    <source>
        <dbReference type="SAM" id="SignalP"/>
    </source>
</evidence>
<gene>
    <name evidence="7" type="ORF">RND81_04G199100</name>
</gene>
<evidence type="ECO:0000313" key="8">
    <source>
        <dbReference type="Proteomes" id="UP001443914"/>
    </source>
</evidence>
<dbReference type="GO" id="GO:0005576">
    <property type="term" value="C:extracellular region"/>
    <property type="evidence" value="ECO:0007669"/>
    <property type="project" value="TreeGrafter"/>
</dbReference>
<evidence type="ECO:0000256" key="3">
    <source>
        <dbReference type="ARBA" id="ARBA00022801"/>
    </source>
</evidence>
<dbReference type="Pfam" id="PF14543">
    <property type="entry name" value="TAXi_N"/>
    <property type="match status" value="1"/>
</dbReference>
<evidence type="ECO:0000313" key="7">
    <source>
        <dbReference type="EMBL" id="KAK9735333.1"/>
    </source>
</evidence>
<keyword evidence="3" id="KW-0378">Hydrolase</keyword>
<evidence type="ECO:0000256" key="2">
    <source>
        <dbReference type="ARBA" id="ARBA00022670"/>
    </source>
</evidence>
<accession>A0AAW1LFQ0</accession>
<dbReference type="InterPro" id="IPR033121">
    <property type="entry name" value="PEPTIDASE_A1"/>
</dbReference>
<evidence type="ECO:0000259" key="6">
    <source>
        <dbReference type="PROSITE" id="PS51767"/>
    </source>
</evidence>
<name>A0AAW1LFQ0_SAPOF</name>
<evidence type="ECO:0000256" key="4">
    <source>
        <dbReference type="SAM" id="Phobius"/>
    </source>
</evidence>
<dbReference type="Proteomes" id="UP001443914">
    <property type="component" value="Unassembled WGS sequence"/>
</dbReference>
<feature type="transmembrane region" description="Helical" evidence="4">
    <location>
        <begin position="281"/>
        <end position="303"/>
    </location>
</feature>
<keyword evidence="4" id="KW-0472">Membrane</keyword>